<dbReference type="Proteomes" id="UP000215459">
    <property type="component" value="Unassembled WGS sequence"/>
</dbReference>
<dbReference type="GO" id="GO:0005886">
    <property type="term" value="C:plasma membrane"/>
    <property type="evidence" value="ECO:0007669"/>
    <property type="project" value="TreeGrafter"/>
</dbReference>
<dbReference type="OrthoDB" id="2677691at2"/>
<dbReference type="EMBL" id="NOWF01000010">
    <property type="protein sequence ID" value="OYD06624.1"/>
    <property type="molecule type" value="Genomic_DNA"/>
</dbReference>
<keyword evidence="3" id="KW-0132">Cell division</keyword>
<evidence type="ECO:0000256" key="4">
    <source>
        <dbReference type="ARBA" id="ARBA00022692"/>
    </source>
</evidence>
<reference evidence="10 11" key="1">
    <citation type="submission" date="2017-07" db="EMBL/GenBank/DDBJ databases">
        <title>The genome sequence of Paludifilum halophilum highlights mechanisms for microbial adaptation to high salt environemnts.</title>
        <authorList>
            <person name="Belbahri L."/>
        </authorList>
    </citation>
    <scope>NUCLEOTIDE SEQUENCE [LARGE SCALE GENOMIC DNA]</scope>
    <source>
        <strain evidence="10 11">DSM 102817</strain>
    </source>
</reference>
<dbReference type="AlphaFoldDB" id="A0A235B2W4"/>
<evidence type="ECO:0000313" key="10">
    <source>
        <dbReference type="EMBL" id="OYD06624.1"/>
    </source>
</evidence>
<evidence type="ECO:0000256" key="1">
    <source>
        <dbReference type="ARBA" id="ARBA00004370"/>
    </source>
</evidence>
<evidence type="ECO:0000256" key="5">
    <source>
        <dbReference type="ARBA" id="ARBA00022989"/>
    </source>
</evidence>
<dbReference type="InterPro" id="IPR013685">
    <property type="entry name" value="POTRA_FtsQ_type"/>
</dbReference>
<accession>A0A235B2W4</accession>
<dbReference type="InterPro" id="IPR034746">
    <property type="entry name" value="POTRA"/>
</dbReference>
<keyword evidence="4 8" id="KW-0812">Transmembrane</keyword>
<evidence type="ECO:0000256" key="6">
    <source>
        <dbReference type="ARBA" id="ARBA00023136"/>
    </source>
</evidence>
<protein>
    <recommendedName>
        <fullName evidence="9">POTRA domain-containing protein</fullName>
    </recommendedName>
</protein>
<dbReference type="Gene3D" id="3.10.20.310">
    <property type="entry name" value="membrane protein fhac"/>
    <property type="match status" value="1"/>
</dbReference>
<evidence type="ECO:0000256" key="7">
    <source>
        <dbReference type="ARBA" id="ARBA00023306"/>
    </source>
</evidence>
<dbReference type="PROSITE" id="PS51779">
    <property type="entry name" value="POTRA"/>
    <property type="match status" value="1"/>
</dbReference>
<organism evidence="10 11">
    <name type="scientific">Paludifilum halophilum</name>
    <dbReference type="NCBI Taxonomy" id="1642702"/>
    <lineage>
        <taxon>Bacteria</taxon>
        <taxon>Bacillati</taxon>
        <taxon>Bacillota</taxon>
        <taxon>Bacilli</taxon>
        <taxon>Bacillales</taxon>
        <taxon>Thermoactinomycetaceae</taxon>
        <taxon>Paludifilum</taxon>
    </lineage>
</organism>
<name>A0A235B2W4_9BACL</name>
<keyword evidence="6 8" id="KW-0472">Membrane</keyword>
<dbReference type="Gene3D" id="3.40.50.10960">
    <property type="match status" value="1"/>
</dbReference>
<dbReference type="InterPro" id="IPR005548">
    <property type="entry name" value="Cell_div_FtsQ/DivIB_C"/>
</dbReference>
<dbReference type="PANTHER" id="PTHR37820:SF1">
    <property type="entry name" value="CELL DIVISION PROTEIN FTSQ"/>
    <property type="match status" value="1"/>
</dbReference>
<keyword evidence="7" id="KW-0131">Cell cycle</keyword>
<sequence length="245" mass="28284">MSPSMEQRVPTYRPSTRSIKPPSRKAIFFILIFFLGVLFVLFLESPLGEIKKIRVTGNEWVPDQELLEKSRLAKGSSYFRWDASEAQKRLRRLPEIREVKVTKSFPGEVHIQVWEKDRVGYWLDDKKMHPVLADGTVLTDRLWTGSVDRPLLKGWSRRELKDALISGLARTPKKVLADISEIRPGKDESYPDLVKAYTRQGHVVRVRAGDFGRKMKYYSAFRNHPPGTLNLLESTWFVPENNESG</sequence>
<dbReference type="Pfam" id="PF03799">
    <property type="entry name" value="FtsQ_DivIB_C"/>
    <property type="match status" value="1"/>
</dbReference>
<keyword evidence="11" id="KW-1185">Reference proteome</keyword>
<dbReference type="PANTHER" id="PTHR37820">
    <property type="entry name" value="CELL DIVISION PROTEIN DIVIB"/>
    <property type="match status" value="1"/>
</dbReference>
<evidence type="ECO:0000256" key="8">
    <source>
        <dbReference type="SAM" id="Phobius"/>
    </source>
</evidence>
<evidence type="ECO:0000256" key="3">
    <source>
        <dbReference type="ARBA" id="ARBA00022618"/>
    </source>
</evidence>
<evidence type="ECO:0000256" key="2">
    <source>
        <dbReference type="ARBA" id="ARBA00022475"/>
    </source>
</evidence>
<keyword evidence="2" id="KW-1003">Cell membrane</keyword>
<comment type="caution">
    <text evidence="10">The sequence shown here is derived from an EMBL/GenBank/DDBJ whole genome shotgun (WGS) entry which is preliminary data.</text>
</comment>
<comment type="subcellular location">
    <subcellularLocation>
        <location evidence="1">Membrane</location>
    </subcellularLocation>
</comment>
<gene>
    <name evidence="10" type="ORF">CHM34_15040</name>
</gene>
<feature type="transmembrane region" description="Helical" evidence="8">
    <location>
        <begin position="26"/>
        <end position="43"/>
    </location>
</feature>
<proteinExistence type="predicted"/>
<evidence type="ECO:0000313" key="11">
    <source>
        <dbReference type="Proteomes" id="UP000215459"/>
    </source>
</evidence>
<feature type="domain" description="POTRA" evidence="9">
    <location>
        <begin position="48"/>
        <end position="116"/>
    </location>
</feature>
<evidence type="ECO:0000259" key="9">
    <source>
        <dbReference type="PROSITE" id="PS51779"/>
    </source>
</evidence>
<dbReference type="GO" id="GO:0051301">
    <property type="term" value="P:cell division"/>
    <property type="evidence" value="ECO:0007669"/>
    <property type="project" value="UniProtKB-KW"/>
</dbReference>
<dbReference type="InterPro" id="IPR050487">
    <property type="entry name" value="FtsQ_DivIB"/>
</dbReference>
<keyword evidence="5 8" id="KW-1133">Transmembrane helix</keyword>
<dbReference type="Pfam" id="PF08478">
    <property type="entry name" value="POTRA_1"/>
    <property type="match status" value="1"/>
</dbReference>